<proteinExistence type="predicted"/>
<feature type="transmembrane region" description="Helical" evidence="2">
    <location>
        <begin position="59"/>
        <end position="80"/>
    </location>
</feature>
<evidence type="ECO:0000256" key="1">
    <source>
        <dbReference type="SAM" id="MobiDB-lite"/>
    </source>
</evidence>
<keyword evidence="2" id="KW-0472">Membrane</keyword>
<dbReference type="Pfam" id="PF14087">
    <property type="entry name" value="DUF4267"/>
    <property type="match status" value="1"/>
</dbReference>
<sequence>MPWILALLDIRAWLVLASLSFLALLDTLSEEPPMNATAAAPSAETTASPAPSGRLVARAATGIAIVTGLLVAYFGLGFLFDPHSADNFGIKPWPTGNATGYFDVKGVRDLATAGAVFTLLALRQHRALAWIMLFDLLIPLGDMVAVITHGGTVAFALAVHGSAAALLALGVVLQFIRVSRDSSLTASSPTASSPTAFSPTAFSPTA</sequence>
<reference evidence="3 4" key="1">
    <citation type="submission" date="2018-10" db="EMBL/GenBank/DDBJ databases">
        <title>Isolation from soil.</title>
        <authorList>
            <person name="Hu J."/>
        </authorList>
    </citation>
    <scope>NUCLEOTIDE SEQUENCE [LARGE SCALE GENOMIC DNA]</scope>
    <source>
        <strain evidence="3 4">NEAU-Ht49</strain>
    </source>
</reference>
<keyword evidence="2" id="KW-0812">Transmembrane</keyword>
<keyword evidence="4" id="KW-1185">Reference proteome</keyword>
<accession>A0A3M2MCC6</accession>
<evidence type="ECO:0000256" key="2">
    <source>
        <dbReference type="SAM" id="Phobius"/>
    </source>
</evidence>
<dbReference type="InterPro" id="IPR025363">
    <property type="entry name" value="DUF4267"/>
</dbReference>
<evidence type="ECO:0000313" key="4">
    <source>
        <dbReference type="Proteomes" id="UP000282674"/>
    </source>
</evidence>
<dbReference type="EMBL" id="RFFG01000009">
    <property type="protein sequence ID" value="RMI46295.1"/>
    <property type="molecule type" value="Genomic_DNA"/>
</dbReference>
<name>A0A3M2MCC6_9ACTN</name>
<feature type="region of interest" description="Disordered" evidence="1">
    <location>
        <begin position="184"/>
        <end position="206"/>
    </location>
</feature>
<feature type="transmembrane region" description="Helical" evidence="2">
    <location>
        <begin position="127"/>
        <end position="147"/>
    </location>
</feature>
<protein>
    <submittedName>
        <fullName evidence="3">DUF4267 domain-containing protein</fullName>
    </submittedName>
</protein>
<dbReference type="AlphaFoldDB" id="A0A3M2MCC6"/>
<dbReference type="Proteomes" id="UP000282674">
    <property type="component" value="Unassembled WGS sequence"/>
</dbReference>
<keyword evidence="2" id="KW-1133">Transmembrane helix</keyword>
<organism evidence="3 4">
    <name type="scientific">Actinomadura harenae</name>
    <dbReference type="NCBI Taxonomy" id="2483351"/>
    <lineage>
        <taxon>Bacteria</taxon>
        <taxon>Bacillati</taxon>
        <taxon>Actinomycetota</taxon>
        <taxon>Actinomycetes</taxon>
        <taxon>Streptosporangiales</taxon>
        <taxon>Thermomonosporaceae</taxon>
        <taxon>Actinomadura</taxon>
    </lineage>
</organism>
<gene>
    <name evidence="3" type="ORF">EBO15_06920</name>
</gene>
<feature type="transmembrane region" description="Helical" evidence="2">
    <location>
        <begin position="153"/>
        <end position="176"/>
    </location>
</feature>
<comment type="caution">
    <text evidence="3">The sequence shown here is derived from an EMBL/GenBank/DDBJ whole genome shotgun (WGS) entry which is preliminary data.</text>
</comment>
<evidence type="ECO:0000313" key="3">
    <source>
        <dbReference type="EMBL" id="RMI46295.1"/>
    </source>
</evidence>